<dbReference type="EMBL" id="FWXS01000005">
    <property type="protein sequence ID" value="SMC63096.1"/>
    <property type="molecule type" value="Genomic_DNA"/>
</dbReference>
<organism evidence="2 3">
    <name type="scientific">Moheibacter sediminis</name>
    <dbReference type="NCBI Taxonomy" id="1434700"/>
    <lineage>
        <taxon>Bacteria</taxon>
        <taxon>Pseudomonadati</taxon>
        <taxon>Bacteroidota</taxon>
        <taxon>Flavobacteriia</taxon>
        <taxon>Flavobacteriales</taxon>
        <taxon>Weeksellaceae</taxon>
        <taxon>Moheibacter</taxon>
    </lineage>
</organism>
<dbReference type="OrthoDB" id="1272450at2"/>
<evidence type="ECO:0000256" key="1">
    <source>
        <dbReference type="SAM" id="SignalP"/>
    </source>
</evidence>
<protein>
    <submittedName>
        <fullName evidence="2">Uncharacterized protein</fullName>
    </submittedName>
</protein>
<proteinExistence type="predicted"/>
<evidence type="ECO:0000313" key="2">
    <source>
        <dbReference type="EMBL" id="SMC63096.1"/>
    </source>
</evidence>
<dbReference type="AlphaFoldDB" id="A0A1W2AQV2"/>
<dbReference type="RefSeq" id="WP_084017225.1">
    <property type="nucleotide sequence ID" value="NZ_FWXS01000005.1"/>
</dbReference>
<evidence type="ECO:0000313" key="3">
    <source>
        <dbReference type="Proteomes" id="UP000192393"/>
    </source>
</evidence>
<sequence>MKKQIILLAAFLITGVAVKAQVGVGTDDPKSTLEIVGETTSTVADGVLVPRFTVTELSVKDGAYGADQNGALVFVTSGVGSAGKTSEITGPGFHYYDNATSKWIAVGGGGSSAPAVYQNILGESVMVNAASYNALPTDYLIRTTFSSSVSVTLPNADASNKGKMYVVYNNNTAASTVTVVSNSVLGTSTMSINRGKFFVSDGANWVGVTYN</sequence>
<name>A0A1W2AQV2_9FLAO</name>
<reference evidence="2 3" key="1">
    <citation type="submission" date="2017-04" db="EMBL/GenBank/DDBJ databases">
        <authorList>
            <person name="Afonso C.L."/>
            <person name="Miller P.J."/>
            <person name="Scott M.A."/>
            <person name="Spackman E."/>
            <person name="Goraichik I."/>
            <person name="Dimitrov K.M."/>
            <person name="Suarez D.L."/>
            <person name="Swayne D.E."/>
        </authorList>
    </citation>
    <scope>NUCLEOTIDE SEQUENCE [LARGE SCALE GENOMIC DNA]</scope>
    <source>
        <strain evidence="2 3">CGMCC 1.12708</strain>
    </source>
</reference>
<gene>
    <name evidence="2" type="ORF">SAMN06296427_10516</name>
</gene>
<dbReference type="STRING" id="1434700.SAMN06296427_10516"/>
<feature type="chain" id="PRO_5012303366" evidence="1">
    <location>
        <begin position="20"/>
        <end position="211"/>
    </location>
</feature>
<keyword evidence="1" id="KW-0732">Signal</keyword>
<dbReference type="Proteomes" id="UP000192393">
    <property type="component" value="Unassembled WGS sequence"/>
</dbReference>
<keyword evidence="3" id="KW-1185">Reference proteome</keyword>
<accession>A0A1W2AQV2</accession>
<feature type="signal peptide" evidence="1">
    <location>
        <begin position="1"/>
        <end position="19"/>
    </location>
</feature>